<organism evidence="3 4">
    <name type="scientific">Tagetes erecta</name>
    <name type="common">African marigold</name>
    <dbReference type="NCBI Taxonomy" id="13708"/>
    <lineage>
        <taxon>Eukaryota</taxon>
        <taxon>Viridiplantae</taxon>
        <taxon>Streptophyta</taxon>
        <taxon>Embryophyta</taxon>
        <taxon>Tracheophyta</taxon>
        <taxon>Spermatophyta</taxon>
        <taxon>Magnoliopsida</taxon>
        <taxon>eudicotyledons</taxon>
        <taxon>Gunneridae</taxon>
        <taxon>Pentapetalae</taxon>
        <taxon>asterids</taxon>
        <taxon>campanulids</taxon>
        <taxon>Asterales</taxon>
        <taxon>Asteraceae</taxon>
        <taxon>Asteroideae</taxon>
        <taxon>Heliantheae alliance</taxon>
        <taxon>Tageteae</taxon>
        <taxon>Tagetes</taxon>
    </lineage>
</organism>
<protein>
    <recommendedName>
        <fullName evidence="2">Neprosin PEP catalytic domain-containing protein</fullName>
    </recommendedName>
</protein>
<gene>
    <name evidence="3" type="ORF">QVD17_15126</name>
</gene>
<feature type="chain" id="PRO_5042095012" description="Neprosin PEP catalytic domain-containing protein" evidence="1">
    <location>
        <begin position="26"/>
        <end position="414"/>
    </location>
</feature>
<dbReference type="Gene3D" id="3.90.1320.10">
    <property type="entry name" value="Outer-capsid protein sigma 3, large lobe"/>
    <property type="match status" value="1"/>
</dbReference>
<dbReference type="PANTHER" id="PTHR31589:SF220">
    <property type="entry name" value="NEPROSIN DOMAIN-CONTAINING PROTEIN"/>
    <property type="match status" value="1"/>
</dbReference>
<dbReference type="Proteomes" id="UP001229421">
    <property type="component" value="Unassembled WGS sequence"/>
</dbReference>
<keyword evidence="4" id="KW-1185">Reference proteome</keyword>
<accession>A0AAD8NZE5</accession>
<sequence>MVGVKLVFGFLVLLCLFTEARLCYAAGRNRFSGSRKEVEVLKHLNRVNKRPVKSIKSPDGDIIDCVRISHQPAFDHPFLKNHTIKLMPNWITNDDIKVPSSSSENNEAITQLWHSNGKCPTGTIPVRRTKKEDVLRASSVKTYGKKSFSASVKPNSIDPDMFNQNGHQHAIAYAQGQFYGAKATMNVWKPKIDQSNEFSLSQIWILGGSFASDLNSIEAGWQVSPDLYGDNNTRLFIYWTSDAYEATGCYNLLCSGFIQINNEIAIGGSISPISQFHGSQYDITILIWKDPEEGNWWMQFGNGKVLGYWPATLFSHLTRSASMIEWGGEVINTASDGRHTTTQMGSGQFPEQGFSKASYFKNIQIVDESNNLRAPKDLETFSEQPNCYDVQTRSNRNWGTHFYYGGPGRNPKCP</sequence>
<dbReference type="PANTHER" id="PTHR31589">
    <property type="entry name" value="PROTEIN, PUTATIVE (DUF239)-RELATED-RELATED"/>
    <property type="match status" value="1"/>
</dbReference>
<dbReference type="PROSITE" id="PS52045">
    <property type="entry name" value="NEPROSIN_PEP_CD"/>
    <property type="match status" value="1"/>
</dbReference>
<dbReference type="InterPro" id="IPR053168">
    <property type="entry name" value="Glutamic_endopeptidase"/>
</dbReference>
<feature type="signal peptide" evidence="1">
    <location>
        <begin position="1"/>
        <end position="25"/>
    </location>
</feature>
<dbReference type="EMBL" id="JAUHHV010000004">
    <property type="protein sequence ID" value="KAK1426454.1"/>
    <property type="molecule type" value="Genomic_DNA"/>
</dbReference>
<evidence type="ECO:0000313" key="3">
    <source>
        <dbReference type="EMBL" id="KAK1426454.1"/>
    </source>
</evidence>
<dbReference type="Pfam" id="PF14365">
    <property type="entry name" value="Neprosin_AP"/>
    <property type="match status" value="1"/>
</dbReference>
<dbReference type="InterPro" id="IPR004314">
    <property type="entry name" value="Neprosin"/>
</dbReference>
<comment type="caution">
    <text evidence="3">The sequence shown here is derived from an EMBL/GenBank/DDBJ whole genome shotgun (WGS) entry which is preliminary data.</text>
</comment>
<evidence type="ECO:0000259" key="2">
    <source>
        <dbReference type="PROSITE" id="PS52045"/>
    </source>
</evidence>
<evidence type="ECO:0000313" key="4">
    <source>
        <dbReference type="Proteomes" id="UP001229421"/>
    </source>
</evidence>
<dbReference type="FunFam" id="3.90.1320.10:FF:000001">
    <property type="entry name" value="Putative carboxyl-terminal proteinase"/>
    <property type="match status" value="1"/>
</dbReference>
<feature type="domain" description="Neprosin PEP catalytic" evidence="2">
    <location>
        <begin position="161"/>
        <end position="414"/>
    </location>
</feature>
<proteinExistence type="predicted"/>
<name>A0AAD8NZE5_TARER</name>
<evidence type="ECO:0000256" key="1">
    <source>
        <dbReference type="SAM" id="SignalP"/>
    </source>
</evidence>
<dbReference type="InterPro" id="IPR025521">
    <property type="entry name" value="Neprosin_propep"/>
</dbReference>
<dbReference type="Pfam" id="PF03080">
    <property type="entry name" value="Neprosin"/>
    <property type="match status" value="1"/>
</dbReference>
<reference evidence="3" key="1">
    <citation type="journal article" date="2023" name="bioRxiv">
        <title>Improved chromosome-level genome assembly for marigold (Tagetes erecta).</title>
        <authorList>
            <person name="Jiang F."/>
            <person name="Yuan L."/>
            <person name="Wang S."/>
            <person name="Wang H."/>
            <person name="Xu D."/>
            <person name="Wang A."/>
            <person name="Fan W."/>
        </authorList>
    </citation>
    <scope>NUCLEOTIDE SEQUENCE</scope>
    <source>
        <strain evidence="3">WSJ</strain>
        <tissue evidence="3">Leaf</tissue>
    </source>
</reference>
<dbReference type="AlphaFoldDB" id="A0AAD8NZE5"/>
<keyword evidence="1" id="KW-0732">Signal</keyword>